<dbReference type="PRINTS" id="PR00359">
    <property type="entry name" value="BP450"/>
</dbReference>
<dbReference type="RefSeq" id="WP_386349351.1">
    <property type="nucleotide sequence ID" value="NZ_JBHSFG010000063.1"/>
</dbReference>
<dbReference type="PANTHER" id="PTHR46696">
    <property type="entry name" value="P450, PUTATIVE (EUROFUNG)-RELATED"/>
    <property type="match status" value="1"/>
</dbReference>
<keyword evidence="2" id="KW-0560">Oxidoreductase</keyword>
<sequence length="401" mass="44827">MVARSIVDLKQLGPDFLRDPYPVYARLRSQGPVHRVYDPDGEEVWLVVGHEACRTAFTDPRLSRNWLRSGNIKQIVNTEQSQPALMHMLMSDPPDHTRLRRLVAREFTPRRIESLAPRIQQVTDELLDRMLAVEERRADLIASFAFPLPMTVICELLGVPGLDREAFRRWSNEAVARTSPEAEALAYQELSAYLAELIAAKRAKPGEDLLSALIHTADEDGDRLSPDELIGMSNLLLIAGHETTVNLIGNGLRALFAHPGQLADLRADFGLLDGAIEEMLRYDGPVETCTDRLALEDVEMGGVTIPAGSTVLITMADADRDPERFKDPDRFDIRRDSRGHIAFGHGLHHCLGAPLARLEGRIAFRTLLERCPDLAPDADESELPWTPGLLIRGVRKLPVRW</sequence>
<protein>
    <submittedName>
        <fullName evidence="3">Cytochrome P450</fullName>
    </submittedName>
</protein>
<dbReference type="InterPro" id="IPR017972">
    <property type="entry name" value="Cyt_P450_CS"/>
</dbReference>
<reference evidence="4" key="1">
    <citation type="journal article" date="2019" name="Int. J. Syst. Evol. Microbiol.">
        <title>The Global Catalogue of Microorganisms (GCM) 10K type strain sequencing project: providing services to taxonomists for standard genome sequencing and annotation.</title>
        <authorList>
            <consortium name="The Broad Institute Genomics Platform"/>
            <consortium name="The Broad Institute Genome Sequencing Center for Infectious Disease"/>
            <person name="Wu L."/>
            <person name="Ma J."/>
        </authorList>
    </citation>
    <scope>NUCLEOTIDE SEQUENCE [LARGE SCALE GENOMIC DNA]</scope>
    <source>
        <strain evidence="4">DT43</strain>
    </source>
</reference>
<name>A0ABV8Z0W4_9ACTN</name>
<dbReference type="InterPro" id="IPR002397">
    <property type="entry name" value="Cyt_P450_B"/>
</dbReference>
<dbReference type="Proteomes" id="UP001596012">
    <property type="component" value="Unassembled WGS sequence"/>
</dbReference>
<evidence type="ECO:0000256" key="2">
    <source>
        <dbReference type="RuleBase" id="RU000461"/>
    </source>
</evidence>
<dbReference type="InterPro" id="IPR001128">
    <property type="entry name" value="Cyt_P450"/>
</dbReference>
<gene>
    <name evidence="3" type="ORF">ACFPH6_35660</name>
</gene>
<keyword evidence="2" id="KW-0349">Heme</keyword>
<keyword evidence="2" id="KW-0503">Monooxygenase</keyword>
<dbReference type="EMBL" id="JBHSFG010000063">
    <property type="protein sequence ID" value="MFC4469780.1"/>
    <property type="molecule type" value="Genomic_DNA"/>
</dbReference>
<organism evidence="3 4">
    <name type="scientific">Streptomyces xiangluensis</name>
    <dbReference type="NCBI Taxonomy" id="2665720"/>
    <lineage>
        <taxon>Bacteria</taxon>
        <taxon>Bacillati</taxon>
        <taxon>Actinomycetota</taxon>
        <taxon>Actinomycetes</taxon>
        <taxon>Kitasatosporales</taxon>
        <taxon>Streptomycetaceae</taxon>
        <taxon>Streptomyces</taxon>
    </lineage>
</organism>
<keyword evidence="2" id="KW-0408">Iron</keyword>
<dbReference type="Gene3D" id="1.10.630.10">
    <property type="entry name" value="Cytochrome P450"/>
    <property type="match status" value="1"/>
</dbReference>
<keyword evidence="4" id="KW-1185">Reference proteome</keyword>
<evidence type="ECO:0000313" key="4">
    <source>
        <dbReference type="Proteomes" id="UP001596012"/>
    </source>
</evidence>
<dbReference type="SUPFAM" id="SSF48264">
    <property type="entry name" value="Cytochrome P450"/>
    <property type="match status" value="1"/>
</dbReference>
<dbReference type="CDD" id="cd11029">
    <property type="entry name" value="CYP107-like"/>
    <property type="match status" value="1"/>
</dbReference>
<comment type="caution">
    <text evidence="3">The sequence shown here is derived from an EMBL/GenBank/DDBJ whole genome shotgun (WGS) entry which is preliminary data.</text>
</comment>
<dbReference type="InterPro" id="IPR036396">
    <property type="entry name" value="Cyt_P450_sf"/>
</dbReference>
<dbReference type="PROSITE" id="PS00086">
    <property type="entry name" value="CYTOCHROME_P450"/>
    <property type="match status" value="1"/>
</dbReference>
<accession>A0ABV8Z0W4</accession>
<proteinExistence type="inferred from homology"/>
<dbReference type="PANTHER" id="PTHR46696:SF1">
    <property type="entry name" value="CYTOCHROME P450 YJIB-RELATED"/>
    <property type="match status" value="1"/>
</dbReference>
<keyword evidence="2" id="KW-0479">Metal-binding</keyword>
<evidence type="ECO:0000313" key="3">
    <source>
        <dbReference type="EMBL" id="MFC4469780.1"/>
    </source>
</evidence>
<dbReference type="Pfam" id="PF00067">
    <property type="entry name" value="p450"/>
    <property type="match status" value="1"/>
</dbReference>
<comment type="similarity">
    <text evidence="1 2">Belongs to the cytochrome P450 family.</text>
</comment>
<evidence type="ECO:0000256" key="1">
    <source>
        <dbReference type="ARBA" id="ARBA00010617"/>
    </source>
</evidence>